<name>A0A6J7FGW4_9ZZZZ</name>
<protein>
    <submittedName>
        <fullName evidence="1">Unannotated protein</fullName>
    </submittedName>
</protein>
<dbReference type="EMBL" id="CAFBMK010000003">
    <property type="protein sequence ID" value="CAB4892210.1"/>
    <property type="molecule type" value="Genomic_DNA"/>
</dbReference>
<accession>A0A6J7FGW4</accession>
<gene>
    <name evidence="1" type="ORF">UFOPK3564_00076</name>
</gene>
<proteinExistence type="predicted"/>
<dbReference type="AlphaFoldDB" id="A0A6J7FGW4"/>
<reference evidence="1" key="1">
    <citation type="submission" date="2020-05" db="EMBL/GenBank/DDBJ databases">
        <authorList>
            <person name="Chiriac C."/>
            <person name="Salcher M."/>
            <person name="Ghai R."/>
            <person name="Kavagutti S V."/>
        </authorList>
    </citation>
    <scope>NUCLEOTIDE SEQUENCE</scope>
</reference>
<sequence>MSSFSDAVRTWLGAVPRPLRFGAAAVLVLALLVAAVRVATGNGGDDPAPRAAAPAATTAAGAATSGEGATLLRRDGSAVLGIQQSTDGAAAAAISYVQQRNILLTGGTTAQESAEIGSKIAVGGRDVGKSPASIPDRVAETSDQSAEALLKTRAGQMSWWTVPLGYRVRSYKDDRATVRVFASTLSAQSDVAAGPGTIGFALQDVQLRWQNGVWRIFDVVDAPDQPTPVVALVGDSRSELAGRPAKERLMAPVEDSSAPLHRWLRGATPALGGPQGMGPVQGGRRLDDDQALVARDALEGMESIARRYDTVEGRATNGWRGAAPVALREVGCPDGAGDARCFAELLISTGTEKDEIATVELTVAGLIVGDVRGQRRALKLDLSREQQQEALGGSFRIVKTEDNAGRTDLAAWKRSIYPLKPALPAVPR</sequence>
<evidence type="ECO:0000313" key="1">
    <source>
        <dbReference type="EMBL" id="CAB4892210.1"/>
    </source>
</evidence>
<organism evidence="1">
    <name type="scientific">freshwater metagenome</name>
    <dbReference type="NCBI Taxonomy" id="449393"/>
    <lineage>
        <taxon>unclassified sequences</taxon>
        <taxon>metagenomes</taxon>
        <taxon>ecological metagenomes</taxon>
    </lineage>
</organism>